<evidence type="ECO:0000256" key="3">
    <source>
        <dbReference type="ARBA" id="ARBA00022884"/>
    </source>
</evidence>
<evidence type="ECO:0000256" key="7">
    <source>
        <dbReference type="SAM" id="MobiDB-lite"/>
    </source>
</evidence>
<reference evidence="9" key="1">
    <citation type="submission" date="2021-01" db="EMBL/GenBank/DDBJ databases">
        <authorList>
            <person name="Corre E."/>
            <person name="Pelletier E."/>
            <person name="Niang G."/>
            <person name="Scheremetjew M."/>
            <person name="Finn R."/>
            <person name="Kale V."/>
            <person name="Holt S."/>
            <person name="Cochrane G."/>
            <person name="Meng A."/>
            <person name="Brown T."/>
            <person name="Cohen L."/>
        </authorList>
    </citation>
    <scope>NUCLEOTIDE SEQUENCE</scope>
    <source>
        <strain evidence="9">NIES-381</strain>
    </source>
</reference>
<dbReference type="InterPro" id="IPR017334">
    <property type="entry name" value="eIF3_g"/>
</dbReference>
<evidence type="ECO:0000313" key="9">
    <source>
        <dbReference type="EMBL" id="CAD9042155.1"/>
    </source>
</evidence>
<dbReference type="AlphaFoldDB" id="A0A7S1JF93"/>
<dbReference type="GO" id="GO:0005852">
    <property type="term" value="C:eukaryotic translation initiation factor 3 complex"/>
    <property type="evidence" value="ECO:0007669"/>
    <property type="project" value="UniProtKB-UniRule"/>
</dbReference>
<dbReference type="HAMAP" id="MF_03006">
    <property type="entry name" value="eIF3g"/>
    <property type="match status" value="1"/>
</dbReference>
<keyword evidence="2 5" id="KW-0396">Initiation factor</keyword>
<dbReference type="GO" id="GO:0003743">
    <property type="term" value="F:translation initiation factor activity"/>
    <property type="evidence" value="ECO:0007669"/>
    <property type="project" value="UniProtKB-UniRule"/>
</dbReference>
<feature type="compositionally biased region" description="Basic and acidic residues" evidence="7">
    <location>
        <begin position="1"/>
        <end position="12"/>
    </location>
</feature>
<dbReference type="EMBL" id="HBGA01145797">
    <property type="protein sequence ID" value="CAD9042155.1"/>
    <property type="molecule type" value="Transcribed_RNA"/>
</dbReference>
<dbReference type="Gene3D" id="3.30.70.330">
    <property type="match status" value="1"/>
</dbReference>
<dbReference type="GO" id="GO:0033290">
    <property type="term" value="C:eukaryotic 48S preinitiation complex"/>
    <property type="evidence" value="ECO:0007669"/>
    <property type="project" value="UniProtKB-UniRule"/>
</dbReference>
<dbReference type="InterPro" id="IPR012677">
    <property type="entry name" value="Nucleotide-bd_a/b_plait_sf"/>
</dbReference>
<dbReference type="SUPFAM" id="SSF54928">
    <property type="entry name" value="RNA-binding domain, RBD"/>
    <property type="match status" value="1"/>
</dbReference>
<evidence type="ECO:0000256" key="1">
    <source>
        <dbReference type="ARBA" id="ARBA00022490"/>
    </source>
</evidence>
<dbReference type="PANTHER" id="PTHR10352">
    <property type="entry name" value="EUKARYOTIC TRANSLATION INITIATION FACTOR 3 SUBUNIT G"/>
    <property type="match status" value="1"/>
</dbReference>
<comment type="function">
    <text evidence="5">RNA-binding component of the eukaryotic translation initiation factor 3 (eIF-3) complex, which is involved in protein synthesis of a specialized repertoire of mRNAs and, together with other initiation factors, stimulates binding of mRNA and methionyl-tRNAi to the 40S ribosome. The eIF-3 complex specifically targets and initiates translation of a subset of mRNAs involved in cell proliferation. This subunit can bind 18S rRNA.</text>
</comment>
<evidence type="ECO:0000256" key="5">
    <source>
        <dbReference type="HAMAP-Rule" id="MF_03006"/>
    </source>
</evidence>
<feature type="region of interest" description="Disordered" evidence="7">
    <location>
        <begin position="144"/>
        <end position="194"/>
    </location>
</feature>
<comment type="subcellular location">
    <subcellularLocation>
        <location evidence="5">Cytoplasm</location>
    </subcellularLocation>
</comment>
<dbReference type="InterPro" id="IPR024675">
    <property type="entry name" value="eIF3g_N"/>
</dbReference>
<dbReference type="Pfam" id="PF12353">
    <property type="entry name" value="eIF3g"/>
    <property type="match status" value="1"/>
</dbReference>
<evidence type="ECO:0000256" key="2">
    <source>
        <dbReference type="ARBA" id="ARBA00022540"/>
    </source>
</evidence>
<evidence type="ECO:0000256" key="6">
    <source>
        <dbReference type="PROSITE-ProRule" id="PRU00176"/>
    </source>
</evidence>
<organism evidence="9">
    <name type="scientific">Eutreptiella gymnastica</name>
    <dbReference type="NCBI Taxonomy" id="73025"/>
    <lineage>
        <taxon>Eukaryota</taxon>
        <taxon>Discoba</taxon>
        <taxon>Euglenozoa</taxon>
        <taxon>Euglenida</taxon>
        <taxon>Spirocuta</taxon>
        <taxon>Euglenophyceae</taxon>
        <taxon>Eutreptiales</taxon>
        <taxon>Eutreptiaceae</taxon>
        <taxon>Eutreptiella</taxon>
    </lineage>
</organism>
<comment type="subunit">
    <text evidence="5">Component of the eukaryotic translation initiation factor 3 (eIF-3) complex.</text>
</comment>
<gene>
    <name evidence="9" type="ORF">EGYM00392_LOCUS53332</name>
</gene>
<keyword evidence="4 5" id="KW-0648">Protein biosynthesis</keyword>
<dbReference type="PROSITE" id="PS50102">
    <property type="entry name" value="RRM"/>
    <property type="match status" value="1"/>
</dbReference>
<name>A0A7S1JF93_9EUGL</name>
<protein>
    <recommendedName>
        <fullName evidence="5">Eukaryotic translation initiation factor 3 subunit G</fullName>
        <shortName evidence="5">eIF3g</shortName>
    </recommendedName>
    <alternativeName>
        <fullName evidence="5">Eukaryotic translation initiation factor 3 RNA-binding subunit</fullName>
        <shortName evidence="5">eIF-3 RNA-binding subunit</shortName>
    </alternativeName>
    <alternativeName>
        <fullName evidence="5">Eukaryotic translation initiation factor 3 subunit 4</fullName>
    </alternativeName>
</protein>
<proteinExistence type="inferred from homology"/>
<feature type="domain" description="RRM" evidence="8">
    <location>
        <begin position="197"/>
        <end position="275"/>
    </location>
</feature>
<dbReference type="InterPro" id="IPR034240">
    <property type="entry name" value="eIF3G_RRM"/>
</dbReference>
<accession>A0A7S1JF93</accession>
<dbReference type="GO" id="GO:0003723">
    <property type="term" value="F:RNA binding"/>
    <property type="evidence" value="ECO:0007669"/>
    <property type="project" value="UniProtKB-UniRule"/>
</dbReference>
<evidence type="ECO:0000256" key="4">
    <source>
        <dbReference type="ARBA" id="ARBA00022917"/>
    </source>
</evidence>
<feature type="region of interest" description="Disordered" evidence="7">
    <location>
        <begin position="1"/>
        <end position="21"/>
    </location>
</feature>
<keyword evidence="1 5" id="KW-0963">Cytoplasm</keyword>
<evidence type="ECO:0000259" key="8">
    <source>
        <dbReference type="PROSITE" id="PS50102"/>
    </source>
</evidence>
<dbReference type="GO" id="GO:0016282">
    <property type="term" value="C:eukaryotic 43S preinitiation complex"/>
    <property type="evidence" value="ECO:0007669"/>
    <property type="project" value="UniProtKB-UniRule"/>
</dbReference>
<dbReference type="CDD" id="cd12408">
    <property type="entry name" value="RRM_eIF3G_like"/>
    <property type="match status" value="1"/>
</dbReference>
<dbReference type="InterPro" id="IPR000504">
    <property type="entry name" value="RRM_dom"/>
</dbReference>
<dbReference type="GO" id="GO:0001732">
    <property type="term" value="P:formation of cytoplasmic translation initiation complex"/>
    <property type="evidence" value="ECO:0007669"/>
    <property type="project" value="UniProtKB-UniRule"/>
</dbReference>
<comment type="similarity">
    <text evidence="5">Belongs to the eIF-3 subunit G family.</text>
</comment>
<dbReference type="SMART" id="SM00360">
    <property type="entry name" value="RRM"/>
    <property type="match status" value="1"/>
</dbReference>
<dbReference type="Pfam" id="PF00076">
    <property type="entry name" value="RRM_1"/>
    <property type="match status" value="1"/>
</dbReference>
<sequence>MAEDDVKTEQQKTEPFFWGDEEDDDFLAEEEGRFESAPDGQGIKTITDIQVKDGKKVKITKRVRVVKRTVKVNKRAEERLRNWTRFGKGKENSVDITVKEQDQPFDISGKKKAVQSVVEKKIDEEINKMMRQSANRAEGFGETDKYIPKSLRPGGRAAAADTKAAAVEDKNTYRPPSMRGGEGVGGRSMASRDDPAHTVRVTNLSEDITEQDLRDLFGTYGALQRVFLAKDRTTRESKGFAFINFYNKADAERAIEKVSGFGYNHLILQVEWAKPSVN</sequence>
<keyword evidence="3 6" id="KW-0694">RNA-binding</keyword>
<dbReference type="PIRSF" id="PIRSF037949">
    <property type="entry name" value="Transl_init_eIF-3_RNA-bind"/>
    <property type="match status" value="1"/>
</dbReference>
<dbReference type="InterPro" id="IPR035979">
    <property type="entry name" value="RBD_domain_sf"/>
</dbReference>